<feature type="domain" description="Helicase ATP-binding" evidence="3">
    <location>
        <begin position="100"/>
        <end position="380"/>
    </location>
</feature>
<dbReference type="Gene3D" id="3.40.50.300">
    <property type="entry name" value="P-loop containing nucleotide triphosphate hydrolases"/>
    <property type="match status" value="2"/>
</dbReference>
<accession>A0ABV6JDK1</accession>
<dbReference type="InterPro" id="IPR001650">
    <property type="entry name" value="Helicase_C-like"/>
</dbReference>
<dbReference type="PANTHER" id="PTHR47957:SF3">
    <property type="entry name" value="ATP-DEPENDENT HELICASE HRQ1"/>
    <property type="match status" value="1"/>
</dbReference>
<reference evidence="5 6" key="1">
    <citation type="submission" date="2024-09" db="EMBL/GenBank/DDBJ databases">
        <authorList>
            <person name="Sun Q."/>
            <person name="Mori K."/>
        </authorList>
    </citation>
    <scope>NUCLEOTIDE SEQUENCE [LARGE SCALE GENOMIC DNA]</scope>
    <source>
        <strain evidence="5 6">CCM 4839</strain>
    </source>
</reference>
<dbReference type="Pfam" id="PF00270">
    <property type="entry name" value="DEAD"/>
    <property type="match status" value="2"/>
</dbReference>
<dbReference type="RefSeq" id="WP_204821700.1">
    <property type="nucleotide sequence ID" value="NZ_JANHOF010000008.1"/>
</dbReference>
<sequence length="1749" mass="200933">MDKYSVYGTHNALKKKLIDYIRAQYLGENKLLLHACKDILEKQGVLFQEPFIEANPAYKVMENGIEHADIPENIKRILVEMSKKKLGVFQNPFKHQVEALESFYKGKDLFITTGTGSGKTECFMWPMVSSIVNEAVSRPKSWEQRGIRALMLYPMNALVSDQLGRLRKMIGDASGDFRKLFYDQVKNDNCRIPQFGMYTGRTPYPGEIDHEKDKELAKTFLDNLSGREKSAMHKLVDIGKYPSKYNLEEYIDNLKQGKHITHDNDAELLTRQEMQQLCPDILITNYSMLEYMLIRPIEKSIWDKTTEWLNMSEDNKLLLVIDEAHMYRGSSGGEVALLIRRLLHKLNVTRDKIRFILTSASVPADGESDIREFSSNLTAQNVNKTTFDIIYGKQHELTDTDSIDMTAEQLASIQTDDFMKDEQSKQIAIQNFIHLFDSSKKIEFGTYAESQYCLYECLNRFKPMIAIMKASRGNAISYQELAQRTFPNNDVSVARRATETLLAIAPLAKNKDNQVLFPARLHMMFRGLQGIFVCINPNCDKGNAIEGFRLGQIYFGSRQDKCDCCGSKVYELLNDRRCGALFLKGYLYQNTKTRDFIWNTIGELYDDTLKEIHLYIIPKHGPNKKMNETKTGWLNAITGKFFENDNYADQKGFLHVAYNNKELKGKPGKLTYHVCPKCEKTHLNPSDFVTKGNEPFYNLVSEQLNIQPPTIFDKQLLEKLPNAGRKVLLFSDSRQRAAGLAKDLTRAADDEAVRKVMVIAARNLESWAITNHKNPTMNLLYMAFLEVAVKHNLQLFYGEQKMSFIKDMSKIREKMIRATRRGREIDYESLKTDFNSTPGLYDEQLLKLMCNSYRSLTDIGLCYIRPCNHDKMEEVEDELDDANIDMSFDEFSILFSAWANIIMKDSYALGDTINDEVRENARSTSYDRFGLPTTSKLPSAIAKILEEKKFSKDKLDKINKCLLKYTASPQGSEQRYLNLNLISLHYNEKHQWYHCRKCSGVFAYTLWGMCAHCSDLHVEIMNNEDLLRFQFWRKPVIDALDHDNPSSITSINTEEHTAQLSHKDQRQKMWSKTEDYEMRFQDVNINNDAPVDILSCTTTMEVGIDIGSLTAVGLRNIPPMRENYQQRAGRAGRRSSSISTIVTYTDNGPHDSYYFHNPSEIISGKVRKPWIDVNNDKLIDRHMNMIMITEYLSKVNQGMDKLNIETYFNHFHISFSEFLSTYYKTDDNMEVLVPDVSSIDMSLIKNSLGVQLDNIHEKWKLNSNDYVNERGDQKSLLDVLYDESVLPTYSFPKNVVGFYIEDKNGGNIEQKPDRSLDMAISEYAPGRIIVVDKKTYKSGGIYNFHSKFKVNNYDKPAKAYFENRDYFRELYLCRNDSCGWFGIELPEKNECPFCKEHDIGVQHMLKPWGFAPLNGKSIPESEAENELSYAEAPCYSATPSRNDMLPTDYSNIKVAKRADQTLIVLNKGPKGKGFNICKDCGAAVTGEEELNKTIKKPFKHPRSYKNCNHYDNDNMVLGHNFNTDMVVFEIAVDRNQINTNLNDLWIESAALTLSEAMVLGAGRLLDVEFNEIRSGYRLRYSPDTVFIDIFLFDSLSSGAGYSSEVANKTTELLIETEKILQDCKCTSSCHECLNHFWNQRLQIKLDRHLALQLLQWGHRGVIADKYEAKKQLELFKPLEELLALDGQYSVSLIGGVITLSRANVQRKVFVYPSMWNKVSDKIPKDVIALSDRLINRSLPEAYNRLINSR</sequence>
<feature type="domain" description="Helicase C-terminal" evidence="4">
    <location>
        <begin position="1032"/>
        <end position="1179"/>
    </location>
</feature>
<proteinExistence type="predicted"/>
<organism evidence="5 6">
    <name type="scientific">Paenibacillus mendelii</name>
    <dbReference type="NCBI Taxonomy" id="206163"/>
    <lineage>
        <taxon>Bacteria</taxon>
        <taxon>Bacillati</taxon>
        <taxon>Bacillota</taxon>
        <taxon>Bacilli</taxon>
        <taxon>Bacillales</taxon>
        <taxon>Paenibacillaceae</taxon>
        <taxon>Paenibacillus</taxon>
    </lineage>
</organism>
<keyword evidence="5" id="KW-0378">Hydrolase</keyword>
<name>A0ABV6JDK1_9BACL</name>
<evidence type="ECO:0000313" key="6">
    <source>
        <dbReference type="Proteomes" id="UP001589818"/>
    </source>
</evidence>
<evidence type="ECO:0000259" key="4">
    <source>
        <dbReference type="PROSITE" id="PS51194"/>
    </source>
</evidence>
<keyword evidence="5" id="KW-0347">Helicase</keyword>
<dbReference type="GO" id="GO:0004386">
    <property type="term" value="F:helicase activity"/>
    <property type="evidence" value="ECO:0007669"/>
    <property type="project" value="UniProtKB-KW"/>
</dbReference>
<dbReference type="Pfam" id="PF00271">
    <property type="entry name" value="Helicase_C"/>
    <property type="match status" value="1"/>
</dbReference>
<comment type="caution">
    <text evidence="5">The sequence shown here is derived from an EMBL/GenBank/DDBJ whole genome shotgun (WGS) entry which is preliminary data.</text>
</comment>
<dbReference type="SMART" id="SM00490">
    <property type="entry name" value="HELICc"/>
    <property type="match status" value="1"/>
</dbReference>
<dbReference type="InterPro" id="IPR014001">
    <property type="entry name" value="Helicase_ATP-bd"/>
</dbReference>
<evidence type="ECO:0000256" key="1">
    <source>
        <dbReference type="ARBA" id="ARBA00022741"/>
    </source>
</evidence>
<keyword evidence="2" id="KW-0067">ATP-binding</keyword>
<dbReference type="InterPro" id="IPR027417">
    <property type="entry name" value="P-loop_NTPase"/>
</dbReference>
<keyword evidence="1" id="KW-0547">Nucleotide-binding</keyword>
<keyword evidence="6" id="KW-1185">Reference proteome</keyword>
<dbReference type="Pfam" id="PF09369">
    <property type="entry name" value="MZB"/>
    <property type="match status" value="1"/>
</dbReference>
<evidence type="ECO:0000313" key="5">
    <source>
        <dbReference type="EMBL" id="MFC0393539.1"/>
    </source>
</evidence>
<dbReference type="InterPro" id="IPR011545">
    <property type="entry name" value="DEAD/DEAH_box_helicase_dom"/>
</dbReference>
<evidence type="ECO:0000259" key="3">
    <source>
        <dbReference type="PROSITE" id="PS51192"/>
    </source>
</evidence>
<dbReference type="Proteomes" id="UP001589818">
    <property type="component" value="Unassembled WGS sequence"/>
</dbReference>
<dbReference type="SMART" id="SM00487">
    <property type="entry name" value="DEXDc"/>
    <property type="match status" value="1"/>
</dbReference>
<dbReference type="InterPro" id="IPR018973">
    <property type="entry name" value="MZB"/>
</dbReference>
<evidence type="ECO:0000256" key="2">
    <source>
        <dbReference type="ARBA" id="ARBA00022840"/>
    </source>
</evidence>
<dbReference type="PANTHER" id="PTHR47957">
    <property type="entry name" value="ATP-DEPENDENT HELICASE HRQ1"/>
    <property type="match status" value="1"/>
</dbReference>
<dbReference type="EMBL" id="JBHLVF010000034">
    <property type="protein sequence ID" value="MFC0393539.1"/>
    <property type="molecule type" value="Genomic_DNA"/>
</dbReference>
<protein>
    <submittedName>
        <fullName evidence="5">DEAD/DEAH box helicase</fullName>
    </submittedName>
</protein>
<dbReference type="PROSITE" id="PS51192">
    <property type="entry name" value="HELICASE_ATP_BIND_1"/>
    <property type="match status" value="1"/>
</dbReference>
<dbReference type="PROSITE" id="PS51194">
    <property type="entry name" value="HELICASE_CTER"/>
    <property type="match status" value="1"/>
</dbReference>
<gene>
    <name evidence="5" type="ORF">ACFFJ8_19475</name>
</gene>
<dbReference type="SUPFAM" id="SSF52540">
    <property type="entry name" value="P-loop containing nucleoside triphosphate hydrolases"/>
    <property type="match status" value="2"/>
</dbReference>